<evidence type="ECO:0000256" key="8">
    <source>
        <dbReference type="SAM" id="SignalP"/>
    </source>
</evidence>
<dbReference type="GO" id="GO:0004601">
    <property type="term" value="F:peroxidase activity"/>
    <property type="evidence" value="ECO:0007669"/>
    <property type="project" value="UniProtKB-KW"/>
</dbReference>
<dbReference type="RefSeq" id="XP_062653707.1">
    <property type="nucleotide sequence ID" value="XM_062802612.1"/>
</dbReference>
<sequence>MRTSLLPALAAVTPVLAGFDTWAPPGPYDVRGPCPMLNTLTNHGFLPHNGRNIDQETTENALYDALNLKKTLGGFLFDFAMTTNPIANATTFSLNDLGNHNVLEHDASLSRADAYHGSVLAFNHTIFEETKSYWTDEVITLKMAADARYYRIKTSQATNPEYSMSELGDAFTYGESAAYVVLFGDKESRTVPRNWVEWLFEKEQLPQHLGWKRPAVEFVDGDLERFMGEIQNYTREIENPACESRKQRRRGRVPSHFGF</sequence>
<keyword evidence="11" id="KW-1185">Reference proteome</keyword>
<dbReference type="PANTHER" id="PTHR33577">
    <property type="entry name" value="STERIGMATOCYSTIN BIOSYNTHESIS PEROXIDASE STCC-RELATED"/>
    <property type="match status" value="1"/>
</dbReference>
<keyword evidence="5" id="KW-0560">Oxidoreductase</keyword>
<feature type="chain" id="PRO_5041939182" evidence="8">
    <location>
        <begin position="18"/>
        <end position="259"/>
    </location>
</feature>
<evidence type="ECO:0000256" key="7">
    <source>
        <dbReference type="ARBA" id="ARBA00025795"/>
    </source>
</evidence>
<evidence type="ECO:0000259" key="9">
    <source>
        <dbReference type="PROSITE" id="PS51405"/>
    </source>
</evidence>
<dbReference type="GeneID" id="87839560"/>
<keyword evidence="3" id="KW-0349">Heme</keyword>
<evidence type="ECO:0000313" key="10">
    <source>
        <dbReference type="EMBL" id="KAK3290193.1"/>
    </source>
</evidence>
<comment type="cofactor">
    <cofactor evidence="1">
        <name>heme b</name>
        <dbReference type="ChEBI" id="CHEBI:60344"/>
    </cofactor>
</comment>
<keyword evidence="2 10" id="KW-0575">Peroxidase</keyword>
<keyword evidence="6" id="KW-0408">Iron</keyword>
<comment type="caution">
    <text evidence="10">The sequence shown here is derived from an EMBL/GenBank/DDBJ whole genome shotgun (WGS) entry which is preliminary data.</text>
</comment>
<dbReference type="Gene3D" id="1.10.489.10">
    <property type="entry name" value="Chloroperoxidase-like"/>
    <property type="match status" value="1"/>
</dbReference>
<evidence type="ECO:0000313" key="11">
    <source>
        <dbReference type="Proteomes" id="UP001278766"/>
    </source>
</evidence>
<dbReference type="EMBL" id="JAUEPN010000015">
    <property type="protein sequence ID" value="KAK3290193.1"/>
    <property type="molecule type" value="Genomic_DNA"/>
</dbReference>
<reference evidence="10" key="1">
    <citation type="journal article" date="2023" name="Mol. Phylogenet. Evol.">
        <title>Genome-scale phylogeny and comparative genomics of the fungal order Sordariales.</title>
        <authorList>
            <person name="Hensen N."/>
            <person name="Bonometti L."/>
            <person name="Westerberg I."/>
            <person name="Brannstrom I.O."/>
            <person name="Guillou S."/>
            <person name="Cros-Aarteil S."/>
            <person name="Calhoun S."/>
            <person name="Haridas S."/>
            <person name="Kuo A."/>
            <person name="Mondo S."/>
            <person name="Pangilinan J."/>
            <person name="Riley R."/>
            <person name="LaButti K."/>
            <person name="Andreopoulos B."/>
            <person name="Lipzen A."/>
            <person name="Chen C."/>
            <person name="Yan M."/>
            <person name="Daum C."/>
            <person name="Ng V."/>
            <person name="Clum A."/>
            <person name="Steindorff A."/>
            <person name="Ohm R.A."/>
            <person name="Martin F."/>
            <person name="Silar P."/>
            <person name="Natvig D.O."/>
            <person name="Lalanne C."/>
            <person name="Gautier V."/>
            <person name="Ament-Velasquez S.L."/>
            <person name="Kruys A."/>
            <person name="Hutchinson M.I."/>
            <person name="Powell A.J."/>
            <person name="Barry K."/>
            <person name="Miller A.N."/>
            <person name="Grigoriev I.V."/>
            <person name="Debuchy R."/>
            <person name="Gladieux P."/>
            <person name="Hiltunen Thoren M."/>
            <person name="Johannesson H."/>
        </authorList>
    </citation>
    <scope>NUCLEOTIDE SEQUENCE</scope>
    <source>
        <strain evidence="10">CBS 168.71</strain>
    </source>
</reference>
<evidence type="ECO:0000256" key="5">
    <source>
        <dbReference type="ARBA" id="ARBA00023002"/>
    </source>
</evidence>
<dbReference type="AlphaFoldDB" id="A0AAE0LM17"/>
<gene>
    <name evidence="10" type="ORF">B0H64DRAFT_378938</name>
</gene>
<evidence type="ECO:0000256" key="6">
    <source>
        <dbReference type="ARBA" id="ARBA00023004"/>
    </source>
</evidence>
<reference evidence="10" key="2">
    <citation type="submission" date="2023-06" db="EMBL/GenBank/DDBJ databases">
        <authorList>
            <consortium name="Lawrence Berkeley National Laboratory"/>
            <person name="Haridas S."/>
            <person name="Hensen N."/>
            <person name="Bonometti L."/>
            <person name="Westerberg I."/>
            <person name="Brannstrom I.O."/>
            <person name="Guillou S."/>
            <person name="Cros-Aarteil S."/>
            <person name="Calhoun S."/>
            <person name="Kuo A."/>
            <person name="Mondo S."/>
            <person name="Pangilinan J."/>
            <person name="Riley R."/>
            <person name="Labutti K."/>
            <person name="Andreopoulos B."/>
            <person name="Lipzen A."/>
            <person name="Chen C."/>
            <person name="Yanf M."/>
            <person name="Daum C."/>
            <person name="Ng V."/>
            <person name="Clum A."/>
            <person name="Steindorff A."/>
            <person name="Ohm R."/>
            <person name="Martin F."/>
            <person name="Silar P."/>
            <person name="Natvig D."/>
            <person name="Lalanne C."/>
            <person name="Gautier V."/>
            <person name="Ament-Velasquez S.L."/>
            <person name="Kruys A."/>
            <person name="Hutchinson M.I."/>
            <person name="Powell A.J."/>
            <person name="Barry K."/>
            <person name="Miller A.N."/>
            <person name="Grigoriev I.V."/>
            <person name="Debuchy R."/>
            <person name="Gladieux P."/>
            <person name="Thoren M.H."/>
            <person name="Johannesson H."/>
        </authorList>
    </citation>
    <scope>NUCLEOTIDE SEQUENCE</scope>
    <source>
        <strain evidence="10">CBS 168.71</strain>
    </source>
</reference>
<dbReference type="PANTHER" id="PTHR33577:SF7">
    <property type="entry name" value="HEME HALOPEROXIDASE FAMILY PROFILE DOMAIN-CONTAINING PROTEIN"/>
    <property type="match status" value="1"/>
</dbReference>
<protein>
    <submittedName>
        <fullName evidence="10">Peroxidase, family 2-domain-containing protein</fullName>
    </submittedName>
</protein>
<dbReference type="GO" id="GO:0046872">
    <property type="term" value="F:metal ion binding"/>
    <property type="evidence" value="ECO:0007669"/>
    <property type="project" value="UniProtKB-KW"/>
</dbReference>
<evidence type="ECO:0000256" key="3">
    <source>
        <dbReference type="ARBA" id="ARBA00022617"/>
    </source>
</evidence>
<accession>A0AAE0LM17</accession>
<dbReference type="Pfam" id="PF01328">
    <property type="entry name" value="Peroxidase_2"/>
    <property type="match status" value="1"/>
</dbReference>
<dbReference type="InterPro" id="IPR036851">
    <property type="entry name" value="Chloroperoxidase-like_sf"/>
</dbReference>
<keyword evidence="4" id="KW-0479">Metal-binding</keyword>
<evidence type="ECO:0000256" key="4">
    <source>
        <dbReference type="ARBA" id="ARBA00022723"/>
    </source>
</evidence>
<dbReference type="InterPro" id="IPR000028">
    <property type="entry name" value="Chloroperoxidase"/>
</dbReference>
<dbReference type="SUPFAM" id="SSF47571">
    <property type="entry name" value="Cloroperoxidase"/>
    <property type="match status" value="1"/>
</dbReference>
<evidence type="ECO:0000256" key="2">
    <source>
        <dbReference type="ARBA" id="ARBA00022559"/>
    </source>
</evidence>
<organism evidence="10 11">
    <name type="scientific">Chaetomium fimeti</name>
    <dbReference type="NCBI Taxonomy" id="1854472"/>
    <lineage>
        <taxon>Eukaryota</taxon>
        <taxon>Fungi</taxon>
        <taxon>Dikarya</taxon>
        <taxon>Ascomycota</taxon>
        <taxon>Pezizomycotina</taxon>
        <taxon>Sordariomycetes</taxon>
        <taxon>Sordariomycetidae</taxon>
        <taxon>Sordariales</taxon>
        <taxon>Chaetomiaceae</taxon>
        <taxon>Chaetomium</taxon>
    </lineage>
</organism>
<proteinExistence type="inferred from homology"/>
<feature type="domain" description="Heme haloperoxidase family profile" evidence="9">
    <location>
        <begin position="18"/>
        <end position="220"/>
    </location>
</feature>
<comment type="similarity">
    <text evidence="7">Belongs to the chloroperoxidase family.</text>
</comment>
<dbReference type="Proteomes" id="UP001278766">
    <property type="component" value="Unassembled WGS sequence"/>
</dbReference>
<name>A0AAE0LM17_9PEZI</name>
<keyword evidence="8" id="KW-0732">Signal</keyword>
<feature type="signal peptide" evidence="8">
    <location>
        <begin position="1"/>
        <end position="17"/>
    </location>
</feature>
<dbReference type="PROSITE" id="PS51405">
    <property type="entry name" value="HEME_HALOPEROXIDASE"/>
    <property type="match status" value="1"/>
</dbReference>
<evidence type="ECO:0000256" key="1">
    <source>
        <dbReference type="ARBA" id="ARBA00001970"/>
    </source>
</evidence>